<sequence>MRFPDSTSSAPQQASRTLDDGSDHLAKAKKFIIFLLDGSSSLSADDFSRQRSVVLGLAKRFSNGKNQLAVIQFSSTVQVQCNATTNFDHVEHALSSMQQLSGSTRMDRGFDEAKILFETQELGPSRRIVIILTDGIPDDEAMAIRKSDYLKIVLDADVICLGVGAFVNEKVVKTLASSEDMGACVSKWDEVKDTIERLTGSKRSAKDGIRVSATILNRPVAIGQPVQFQLQLRNSTSNTIPKKSIFRFVGNEYFDFGRHVIAEDIEEDEKYKFTIELEPLDNRTIKDLEETLPYELLDSTKKHQLFKGAVNIWASDFCGDLITFKPIDVPLLNIGLFGTMGSGKSSFFNCIHTLLEGSVETNNQFSTPAIAGNTGDHVTTKMCRYNLPEMWKDHEQLSKLRYVLWDTFGLTNETYNNNEFTMFIEGKLPHEYEMTDEGQTSHRNSSRTVLTSPDKKIHSIIFVVAQGDRGDNQLMQKLKEMFKLAMKHSLQPLVVLSKIDEVPAEEDLEKLKANLAQQIGAPRHSIFTSENYHGETPKRRFDIDKNTYVILETALTRGVQYLKSLRNK</sequence>
<dbReference type="PRINTS" id="PR00453">
    <property type="entry name" value="VWFADOMAIN"/>
</dbReference>
<dbReference type="SUPFAM" id="SSF52540">
    <property type="entry name" value="P-loop containing nucleoside triphosphate hydrolases"/>
    <property type="match status" value="1"/>
</dbReference>
<dbReference type="RefSeq" id="XP_044555226.1">
    <property type="nucleotide sequence ID" value="XM_044696770.1"/>
</dbReference>
<proteinExistence type="predicted"/>
<dbReference type="InterPro" id="IPR027417">
    <property type="entry name" value="P-loop_NTPase"/>
</dbReference>
<dbReference type="InterPro" id="IPR050525">
    <property type="entry name" value="ECM_Assembly_Org"/>
</dbReference>
<dbReference type="Gene3D" id="3.40.50.410">
    <property type="entry name" value="von Willebrand factor, type A domain"/>
    <property type="match status" value="1"/>
</dbReference>
<gene>
    <name evidence="3" type="ORF">C9374_006863</name>
</gene>
<organism evidence="3 4">
    <name type="scientific">Naegleria lovaniensis</name>
    <name type="common">Amoeba</name>
    <dbReference type="NCBI Taxonomy" id="51637"/>
    <lineage>
        <taxon>Eukaryota</taxon>
        <taxon>Discoba</taxon>
        <taxon>Heterolobosea</taxon>
        <taxon>Tetramitia</taxon>
        <taxon>Eutetramitia</taxon>
        <taxon>Vahlkampfiidae</taxon>
        <taxon>Naegleria</taxon>
    </lineage>
</organism>
<feature type="region of interest" description="Disordered" evidence="1">
    <location>
        <begin position="1"/>
        <end position="20"/>
    </location>
</feature>
<dbReference type="InterPro" id="IPR002035">
    <property type="entry name" value="VWF_A"/>
</dbReference>
<feature type="compositionally biased region" description="Polar residues" evidence="1">
    <location>
        <begin position="1"/>
        <end position="16"/>
    </location>
</feature>
<keyword evidence="4" id="KW-1185">Reference proteome</keyword>
<dbReference type="CDD" id="cd01450">
    <property type="entry name" value="vWFA_subfamily_ECM"/>
    <property type="match status" value="1"/>
</dbReference>
<comment type="caution">
    <text evidence="3">The sequence shown here is derived from an EMBL/GenBank/DDBJ whole genome shotgun (WGS) entry which is preliminary data.</text>
</comment>
<dbReference type="GeneID" id="68099317"/>
<feature type="domain" description="VWFA" evidence="2">
    <location>
        <begin position="31"/>
        <end position="198"/>
    </location>
</feature>
<evidence type="ECO:0000313" key="4">
    <source>
        <dbReference type="Proteomes" id="UP000816034"/>
    </source>
</evidence>
<dbReference type="SUPFAM" id="SSF53300">
    <property type="entry name" value="vWA-like"/>
    <property type="match status" value="1"/>
</dbReference>
<dbReference type="Pfam" id="PF00092">
    <property type="entry name" value="VWA"/>
    <property type="match status" value="1"/>
</dbReference>
<dbReference type="Proteomes" id="UP000816034">
    <property type="component" value="Unassembled WGS sequence"/>
</dbReference>
<dbReference type="EMBL" id="PYSW02000002">
    <property type="protein sequence ID" value="KAG2393332.1"/>
    <property type="molecule type" value="Genomic_DNA"/>
</dbReference>
<name>A0AA88H5T8_NAELO</name>
<dbReference type="InterPro" id="IPR036465">
    <property type="entry name" value="vWFA_dom_sf"/>
</dbReference>
<protein>
    <recommendedName>
        <fullName evidence="2">VWFA domain-containing protein</fullName>
    </recommendedName>
</protein>
<dbReference type="AlphaFoldDB" id="A0AA88H5T8"/>
<dbReference type="Gene3D" id="3.40.50.300">
    <property type="entry name" value="P-loop containing nucleotide triphosphate hydrolases"/>
    <property type="match status" value="1"/>
</dbReference>
<evidence type="ECO:0000259" key="2">
    <source>
        <dbReference type="PROSITE" id="PS50234"/>
    </source>
</evidence>
<dbReference type="PANTHER" id="PTHR24020">
    <property type="entry name" value="COLLAGEN ALPHA"/>
    <property type="match status" value="1"/>
</dbReference>
<evidence type="ECO:0000313" key="3">
    <source>
        <dbReference type="EMBL" id="KAG2393332.1"/>
    </source>
</evidence>
<dbReference type="PROSITE" id="PS50234">
    <property type="entry name" value="VWFA"/>
    <property type="match status" value="1"/>
</dbReference>
<dbReference type="SMART" id="SM00327">
    <property type="entry name" value="VWA"/>
    <property type="match status" value="1"/>
</dbReference>
<evidence type="ECO:0000256" key="1">
    <source>
        <dbReference type="SAM" id="MobiDB-lite"/>
    </source>
</evidence>
<reference evidence="3 4" key="1">
    <citation type="journal article" date="2018" name="BMC Genomics">
        <title>The genome of Naegleria lovaniensis, the basis for a comparative approach to unravel pathogenicity factors of the human pathogenic amoeba N. fowleri.</title>
        <authorList>
            <person name="Liechti N."/>
            <person name="Schurch N."/>
            <person name="Bruggmann R."/>
            <person name="Wittwer M."/>
        </authorList>
    </citation>
    <scope>NUCLEOTIDE SEQUENCE [LARGE SCALE GENOMIC DNA]</scope>
    <source>
        <strain evidence="3 4">ATCC 30569</strain>
    </source>
</reference>
<accession>A0AA88H5T8</accession>